<reference evidence="2" key="1">
    <citation type="submission" date="2017-09" db="EMBL/GenBank/DDBJ databases">
        <title>Depth-based differentiation of microbial function through sediment-hosted aquifers and enrichment of novel symbionts in the deep terrestrial subsurface.</title>
        <authorList>
            <person name="Probst A.J."/>
            <person name="Ladd B."/>
            <person name="Jarett J.K."/>
            <person name="Geller-Mcgrath D.E."/>
            <person name="Sieber C.M.K."/>
            <person name="Emerson J.B."/>
            <person name="Anantharaman K."/>
            <person name="Thomas B.C."/>
            <person name="Malmstrom R."/>
            <person name="Stieglmeier M."/>
            <person name="Klingl A."/>
            <person name="Woyke T."/>
            <person name="Ryan C.M."/>
            <person name="Banfield J.F."/>
        </authorList>
    </citation>
    <scope>NUCLEOTIDE SEQUENCE [LARGE SCALE GENOMIC DNA]</scope>
</reference>
<evidence type="ECO:0000313" key="1">
    <source>
        <dbReference type="EMBL" id="PJC01314.1"/>
    </source>
</evidence>
<name>A0A2M8DQK5_9BACT</name>
<accession>A0A2M8DQK5</accession>
<dbReference type="Gene3D" id="3.40.50.450">
    <property type="match status" value="1"/>
</dbReference>
<comment type="caution">
    <text evidence="1">The sequence shown here is derived from an EMBL/GenBank/DDBJ whole genome shotgun (WGS) entry which is preliminary data.</text>
</comment>
<organism evidence="1 2">
    <name type="scientific">Candidatus Komeilibacteria bacterium CG_4_9_14_0_8_um_filter_36_9</name>
    <dbReference type="NCBI Taxonomy" id="1974473"/>
    <lineage>
        <taxon>Bacteria</taxon>
        <taxon>Candidatus Komeiliibacteriota</taxon>
    </lineage>
</organism>
<dbReference type="EMBL" id="PFSY01000175">
    <property type="protein sequence ID" value="PJC01314.1"/>
    <property type="molecule type" value="Genomic_DNA"/>
</dbReference>
<evidence type="ECO:0000313" key="2">
    <source>
        <dbReference type="Proteomes" id="UP000230136"/>
    </source>
</evidence>
<dbReference type="AlphaFoldDB" id="A0A2M8DQK5"/>
<sequence>MYIYILSPVRKLTDFRRKFLLKYAEGLEKAGHLVHLPLRDTPQDDQEGLTIFKCNRQAIANADEIHVYWTSTSTGSVFDLGMLFGFKKSMKLINRDVIKPTPHASFENILIALDEIYRANSK</sequence>
<gene>
    <name evidence="1" type="ORF">CO073_03840</name>
</gene>
<proteinExistence type="predicted"/>
<dbReference type="SUPFAM" id="SSF52309">
    <property type="entry name" value="N-(deoxy)ribosyltransferase-like"/>
    <property type="match status" value="1"/>
</dbReference>
<protein>
    <recommendedName>
        <fullName evidence="3">DUF4406 domain-containing protein</fullName>
    </recommendedName>
</protein>
<dbReference type="Proteomes" id="UP000230136">
    <property type="component" value="Unassembled WGS sequence"/>
</dbReference>
<evidence type="ECO:0008006" key="3">
    <source>
        <dbReference type="Google" id="ProtNLM"/>
    </source>
</evidence>